<evidence type="ECO:0000313" key="2">
    <source>
        <dbReference type="Proteomes" id="UP000823674"/>
    </source>
</evidence>
<proteinExistence type="predicted"/>
<organism evidence="1 2">
    <name type="scientific">Brassica rapa subsp. trilocularis</name>
    <dbReference type="NCBI Taxonomy" id="1813537"/>
    <lineage>
        <taxon>Eukaryota</taxon>
        <taxon>Viridiplantae</taxon>
        <taxon>Streptophyta</taxon>
        <taxon>Embryophyta</taxon>
        <taxon>Tracheophyta</taxon>
        <taxon>Spermatophyta</taxon>
        <taxon>Magnoliopsida</taxon>
        <taxon>eudicotyledons</taxon>
        <taxon>Gunneridae</taxon>
        <taxon>Pentapetalae</taxon>
        <taxon>rosids</taxon>
        <taxon>malvids</taxon>
        <taxon>Brassicales</taxon>
        <taxon>Brassicaceae</taxon>
        <taxon>Brassiceae</taxon>
        <taxon>Brassica</taxon>
    </lineage>
</organism>
<protein>
    <submittedName>
        <fullName evidence="1">Uncharacterized protein</fullName>
    </submittedName>
</protein>
<keyword evidence="2" id="KW-1185">Reference proteome</keyword>
<gene>
    <name evidence="1" type="primary">A01p048960.1_BraROA</name>
    <name evidence="1" type="ORF">IGI04_003455</name>
</gene>
<reference evidence="1 2" key="1">
    <citation type="submission" date="2021-03" db="EMBL/GenBank/DDBJ databases">
        <authorList>
            <person name="King G.J."/>
            <person name="Bancroft I."/>
            <person name="Baten A."/>
            <person name="Bloomfield J."/>
            <person name="Borpatragohain P."/>
            <person name="He Z."/>
            <person name="Irish N."/>
            <person name="Irwin J."/>
            <person name="Liu K."/>
            <person name="Mauleon R.P."/>
            <person name="Moore J."/>
            <person name="Morris R."/>
            <person name="Ostergaard L."/>
            <person name="Wang B."/>
            <person name="Wells R."/>
        </authorList>
    </citation>
    <scope>NUCLEOTIDE SEQUENCE [LARGE SCALE GENOMIC DNA]</scope>
    <source>
        <strain evidence="1">R-o-18</strain>
        <tissue evidence="1">Leaf</tissue>
    </source>
</reference>
<dbReference type="EMBL" id="JADBGQ010000001">
    <property type="protein sequence ID" value="KAG5415888.1"/>
    <property type="molecule type" value="Genomic_DNA"/>
</dbReference>
<dbReference type="Proteomes" id="UP000823674">
    <property type="component" value="Chromosome A01"/>
</dbReference>
<evidence type="ECO:0000313" key="1">
    <source>
        <dbReference type="EMBL" id="KAG5415888.1"/>
    </source>
</evidence>
<name>A0ABQ7NYF5_BRACM</name>
<comment type="caution">
    <text evidence="1">The sequence shown here is derived from an EMBL/GenBank/DDBJ whole genome shotgun (WGS) entry which is preliminary data.</text>
</comment>
<sequence length="77" mass="8638">MFKMIHHVPVGSKLLLTKENLRTVTNQSLNCIRSDAAVMLRNTFALCLVVSVNPHLYVIIGGRHWPTECFISKTCIG</sequence>
<accession>A0ABQ7NYF5</accession>